<evidence type="ECO:0000313" key="1">
    <source>
        <dbReference type="EMBL" id="SVC45109.1"/>
    </source>
</evidence>
<feature type="non-terminal residue" evidence="1">
    <location>
        <position position="1"/>
    </location>
</feature>
<name>A0A382M8A4_9ZZZZ</name>
<sequence>VKDFYYNMWNSHSSLIELEIHHCSPGDWGVACDGEWYQQVPGKVLIEQGDKTVDPDKWYLSHAHLSWFFPFEDINGEMLLGGEICYIDETGSSLDELDSKDILTLEGARNSWPN</sequence>
<dbReference type="EMBL" id="UINC01091944">
    <property type="protein sequence ID" value="SVC45109.1"/>
    <property type="molecule type" value="Genomic_DNA"/>
</dbReference>
<organism evidence="1">
    <name type="scientific">marine metagenome</name>
    <dbReference type="NCBI Taxonomy" id="408172"/>
    <lineage>
        <taxon>unclassified sequences</taxon>
        <taxon>metagenomes</taxon>
        <taxon>ecological metagenomes</taxon>
    </lineage>
</organism>
<protein>
    <submittedName>
        <fullName evidence="1">Uncharacterized protein</fullName>
    </submittedName>
</protein>
<gene>
    <name evidence="1" type="ORF">METZ01_LOCUS297963</name>
</gene>
<reference evidence="1" key="1">
    <citation type="submission" date="2018-05" db="EMBL/GenBank/DDBJ databases">
        <authorList>
            <person name="Lanie J.A."/>
            <person name="Ng W.-L."/>
            <person name="Kazmierczak K.M."/>
            <person name="Andrzejewski T.M."/>
            <person name="Davidsen T.M."/>
            <person name="Wayne K.J."/>
            <person name="Tettelin H."/>
            <person name="Glass J.I."/>
            <person name="Rusch D."/>
            <person name="Podicherti R."/>
            <person name="Tsui H.-C.T."/>
            <person name="Winkler M.E."/>
        </authorList>
    </citation>
    <scope>NUCLEOTIDE SEQUENCE</scope>
</reference>
<accession>A0A382M8A4</accession>
<dbReference type="AlphaFoldDB" id="A0A382M8A4"/>
<proteinExistence type="predicted"/>